<dbReference type="AlphaFoldDB" id="A0A8H2R130"/>
<comment type="subcellular location">
    <subcellularLocation>
        <location evidence="7">Cytoplasm</location>
    </subcellularLocation>
</comment>
<dbReference type="GO" id="GO:0006289">
    <property type="term" value="P:nucleotide-excision repair"/>
    <property type="evidence" value="ECO:0007669"/>
    <property type="project" value="UniProtKB-UniRule"/>
</dbReference>
<dbReference type="PROSITE" id="PS50164">
    <property type="entry name" value="GIY_YIG"/>
    <property type="match status" value="1"/>
</dbReference>
<comment type="caution">
    <text evidence="11">The sequence shown here is derived from an EMBL/GenBank/DDBJ whole genome shotgun (WGS) entry which is preliminary data.</text>
</comment>
<evidence type="ECO:0000256" key="6">
    <source>
        <dbReference type="ARBA" id="ARBA00023236"/>
    </source>
</evidence>
<gene>
    <name evidence="7 11" type="primary">uvrC</name>
    <name evidence="11" type="ORF">NCTC13150_00776</name>
</gene>
<dbReference type="Gene3D" id="1.10.150.20">
    <property type="entry name" value="5' to 3' exonuclease, C-terminal subdomain"/>
    <property type="match status" value="1"/>
</dbReference>
<evidence type="ECO:0000256" key="7">
    <source>
        <dbReference type="HAMAP-Rule" id="MF_00203"/>
    </source>
</evidence>
<dbReference type="GO" id="GO:0005737">
    <property type="term" value="C:cytoplasm"/>
    <property type="evidence" value="ECO:0007669"/>
    <property type="project" value="UniProtKB-SubCell"/>
</dbReference>
<feature type="domain" description="UvrC family homology region profile" evidence="10">
    <location>
        <begin position="255"/>
        <end position="490"/>
    </location>
</feature>
<dbReference type="InterPro" id="IPR035901">
    <property type="entry name" value="GIY-YIG_endonuc_sf"/>
</dbReference>
<dbReference type="PROSITE" id="PS50151">
    <property type="entry name" value="UVR"/>
    <property type="match status" value="1"/>
</dbReference>
<dbReference type="InterPro" id="IPR001162">
    <property type="entry name" value="UvrC_RNase_H_dom"/>
</dbReference>
<dbReference type="InterPro" id="IPR000305">
    <property type="entry name" value="GIY-YIG_endonuc"/>
</dbReference>
<comment type="similarity">
    <text evidence="7">Belongs to the UvrC family.</text>
</comment>
<dbReference type="SUPFAM" id="SSF47781">
    <property type="entry name" value="RuvA domain 2-like"/>
    <property type="match status" value="1"/>
</dbReference>
<dbReference type="GO" id="GO:0009432">
    <property type="term" value="P:SOS response"/>
    <property type="evidence" value="ECO:0007669"/>
    <property type="project" value="UniProtKB-UniRule"/>
</dbReference>
<evidence type="ECO:0000259" key="10">
    <source>
        <dbReference type="PROSITE" id="PS50165"/>
    </source>
</evidence>
<dbReference type="Pfam" id="PF14520">
    <property type="entry name" value="HHH_5"/>
    <property type="match status" value="1"/>
</dbReference>
<keyword evidence="4 7" id="KW-0267">Excision nuclease</keyword>
<dbReference type="GO" id="GO:0009381">
    <property type="term" value="F:excinuclease ABC activity"/>
    <property type="evidence" value="ECO:0007669"/>
    <property type="project" value="UniProtKB-UniRule"/>
</dbReference>
<comment type="function">
    <text evidence="7">The UvrABC repair system catalyzes the recognition and processing of DNA lesions. UvrC both incises the 5' and 3' sides of the lesion. The N-terminal half is responsible for the 3' incision and the C-terminal half is responsible for the 5' incision.</text>
</comment>
<dbReference type="InterPro" id="IPR004791">
    <property type="entry name" value="UvrC"/>
</dbReference>
<evidence type="ECO:0000256" key="3">
    <source>
        <dbReference type="ARBA" id="ARBA00022769"/>
    </source>
</evidence>
<name>A0A8H2R130_9FIRM</name>
<keyword evidence="2 7" id="KW-0227">DNA damage</keyword>
<dbReference type="Gene3D" id="4.10.860.10">
    <property type="entry name" value="UVR domain"/>
    <property type="match status" value="1"/>
</dbReference>
<dbReference type="Pfam" id="PF02151">
    <property type="entry name" value="UVR"/>
    <property type="match status" value="1"/>
</dbReference>
<dbReference type="InterPro" id="IPR047296">
    <property type="entry name" value="GIY-YIG_UvrC_Cho"/>
</dbReference>
<accession>A0A8H2R130</accession>
<evidence type="ECO:0000256" key="2">
    <source>
        <dbReference type="ARBA" id="ARBA00022763"/>
    </source>
</evidence>
<dbReference type="EMBL" id="CAACYI010000001">
    <property type="protein sequence ID" value="VFB16258.1"/>
    <property type="molecule type" value="Genomic_DNA"/>
</dbReference>
<dbReference type="Gene3D" id="3.40.1440.10">
    <property type="entry name" value="GIY-YIG endonuclease"/>
    <property type="match status" value="1"/>
</dbReference>
<organism evidence="11 12">
    <name type="scientific">Urinicoccus massiliensis</name>
    <dbReference type="NCBI Taxonomy" id="1723382"/>
    <lineage>
        <taxon>Bacteria</taxon>
        <taxon>Bacillati</taxon>
        <taxon>Bacillota</taxon>
        <taxon>Tissierellia</taxon>
        <taxon>Tissierellales</taxon>
        <taxon>Peptoniphilaceae</taxon>
        <taxon>Urinicoccus</taxon>
    </lineage>
</organism>
<evidence type="ECO:0000256" key="4">
    <source>
        <dbReference type="ARBA" id="ARBA00022881"/>
    </source>
</evidence>
<feature type="domain" description="GIY-YIG" evidence="9">
    <location>
        <begin position="12"/>
        <end position="91"/>
    </location>
</feature>
<dbReference type="InterPro" id="IPR010994">
    <property type="entry name" value="RuvA_2-like"/>
</dbReference>
<dbReference type="NCBIfam" id="NF001824">
    <property type="entry name" value="PRK00558.1-5"/>
    <property type="match status" value="1"/>
</dbReference>
<reference evidence="11 12" key="1">
    <citation type="submission" date="2019-02" db="EMBL/GenBank/DDBJ databases">
        <authorList>
            <consortium name="Pathogen Informatics"/>
        </authorList>
    </citation>
    <scope>NUCLEOTIDE SEQUENCE [LARGE SCALE GENOMIC DNA]</scope>
    <source>
        <strain evidence="11 12">3012STDY7089603</strain>
    </source>
</reference>
<dbReference type="Pfam" id="PF01541">
    <property type="entry name" value="GIY-YIG"/>
    <property type="match status" value="1"/>
</dbReference>
<dbReference type="GO" id="GO:0003677">
    <property type="term" value="F:DNA binding"/>
    <property type="evidence" value="ECO:0007669"/>
    <property type="project" value="UniProtKB-UniRule"/>
</dbReference>
<keyword evidence="12" id="KW-1185">Reference proteome</keyword>
<dbReference type="InterPro" id="IPR001943">
    <property type="entry name" value="UVR_dom"/>
</dbReference>
<dbReference type="SUPFAM" id="SSF82771">
    <property type="entry name" value="GIY-YIG endonuclease"/>
    <property type="match status" value="1"/>
</dbReference>
<feature type="domain" description="UVR" evidence="8">
    <location>
        <begin position="203"/>
        <end position="238"/>
    </location>
</feature>
<keyword evidence="1 7" id="KW-0963">Cytoplasm</keyword>
<evidence type="ECO:0000256" key="1">
    <source>
        <dbReference type="ARBA" id="ARBA00022490"/>
    </source>
</evidence>
<evidence type="ECO:0000256" key="5">
    <source>
        <dbReference type="ARBA" id="ARBA00023204"/>
    </source>
</evidence>
<dbReference type="CDD" id="cd10434">
    <property type="entry name" value="GIY-YIG_UvrC_Cho"/>
    <property type="match status" value="1"/>
</dbReference>
<evidence type="ECO:0000259" key="8">
    <source>
        <dbReference type="PROSITE" id="PS50151"/>
    </source>
</evidence>
<protein>
    <recommendedName>
        <fullName evidence="7">UvrABC system protein C</fullName>
        <shortName evidence="7">Protein UvrC</shortName>
    </recommendedName>
    <alternativeName>
        <fullName evidence="7">Excinuclease ABC subunit C</fullName>
    </alternativeName>
</protein>
<dbReference type="SUPFAM" id="SSF46600">
    <property type="entry name" value="C-terminal UvrC-binding domain of UvrB"/>
    <property type="match status" value="1"/>
</dbReference>
<dbReference type="FunFam" id="3.40.1440.10:FF:000001">
    <property type="entry name" value="UvrABC system protein C"/>
    <property type="match status" value="1"/>
</dbReference>
<dbReference type="InterPro" id="IPR038476">
    <property type="entry name" value="UvrC_RNase_H_dom_sf"/>
</dbReference>
<dbReference type="InterPro" id="IPR003583">
    <property type="entry name" value="Hlx-hairpin-Hlx_DNA-bd_motif"/>
</dbReference>
<dbReference type="NCBIfam" id="TIGR00194">
    <property type="entry name" value="uvrC"/>
    <property type="match status" value="1"/>
</dbReference>
<comment type="subunit">
    <text evidence="7">Interacts with UvrB in an incision complex.</text>
</comment>
<keyword evidence="5 7" id="KW-0234">DNA repair</keyword>
<evidence type="ECO:0000259" key="9">
    <source>
        <dbReference type="PROSITE" id="PS50164"/>
    </source>
</evidence>
<evidence type="ECO:0000313" key="12">
    <source>
        <dbReference type="Proteomes" id="UP000377798"/>
    </source>
</evidence>
<dbReference type="HAMAP" id="MF_00203">
    <property type="entry name" value="UvrC"/>
    <property type="match status" value="1"/>
</dbReference>
<dbReference type="InterPro" id="IPR050066">
    <property type="entry name" value="UvrABC_protein_C"/>
</dbReference>
<proteinExistence type="inferred from homology"/>
<dbReference type="GO" id="GO:0009380">
    <property type="term" value="C:excinuclease repair complex"/>
    <property type="evidence" value="ECO:0007669"/>
    <property type="project" value="InterPro"/>
</dbReference>
<dbReference type="PROSITE" id="PS50165">
    <property type="entry name" value="UVRC"/>
    <property type="match status" value="1"/>
</dbReference>
<keyword evidence="3 7" id="KW-0228">DNA excision</keyword>
<dbReference type="Pfam" id="PF08459">
    <property type="entry name" value="UvrC_RNaseH_dom"/>
    <property type="match status" value="1"/>
</dbReference>
<dbReference type="SMART" id="SM00465">
    <property type="entry name" value="GIYc"/>
    <property type="match status" value="1"/>
</dbReference>
<evidence type="ECO:0000313" key="11">
    <source>
        <dbReference type="EMBL" id="VFB16258.1"/>
    </source>
</evidence>
<dbReference type="PANTHER" id="PTHR30562:SF1">
    <property type="entry name" value="UVRABC SYSTEM PROTEIN C"/>
    <property type="match status" value="1"/>
</dbReference>
<dbReference type="Proteomes" id="UP000377798">
    <property type="component" value="Unassembled WGS sequence"/>
</dbReference>
<dbReference type="PANTHER" id="PTHR30562">
    <property type="entry name" value="UVRC/OXIDOREDUCTASE"/>
    <property type="match status" value="1"/>
</dbReference>
<keyword evidence="6 7" id="KW-0742">SOS response</keyword>
<dbReference type="FunFam" id="1.10.150.20:FF:000005">
    <property type="entry name" value="UvrABC system protein C"/>
    <property type="match status" value="1"/>
</dbReference>
<sequence>MVTKEQLDLLPNNPGVYLMKDASDTVIYVGKAKNLRKRVRQYFGSYGQSSSKVRAMVSHIEDYEYIIVENEIESLVLEQNLIKEKRPKYNVLLRDDKQYPYIKITRGEEFPRVLKTRRLGKDGSKYYGPFPNTTAVNEAIDRIHEFYPIRDCHLNIEKSIGKVRPCLNYFIHRCMGPCTGEVSSQDYKQHIEDIQNFLDGKKTDLYEKVRKAMEKASENLEFEQAAKYRDSLRSLEILSEKQKITEANSDKEQDVIAIARDVNDVLVQIFFIRNGKIIGREHFLLDHFNQESTEEITETFIKQFYSGTAHIPKEILVEKDLSDSTIEDWLSQKRKSRVHIQSPKIGEKRDLVRLAKQNAIDMLSKNSDKYKRKKNERKMALEDLQDILDLKDFPHRLECYDISNISGVESVGSMVVYEDGLAKKSDYRKFKIKTVQGPDDYKSMEEVLTRRFLRGQADKKDGKINSFYIYPDVLLIDGGLGQVNVVTRALDKLGIQIPIVGLVKDDFHKTRGLVYQGKEIRLKVASRLYRLLFSIQEEAHRFALNYHKSLHTKSMFKSQLDDIPGIGPKRKQALMKHFKSIQKIKEASIEELKEVDGMNSKAAESLKNYWKENS</sequence>
<dbReference type="SMART" id="SM00278">
    <property type="entry name" value="HhH1"/>
    <property type="match status" value="2"/>
</dbReference>
<dbReference type="Pfam" id="PF22920">
    <property type="entry name" value="UvrC_RNaseH"/>
    <property type="match status" value="1"/>
</dbReference>
<dbReference type="InterPro" id="IPR036876">
    <property type="entry name" value="UVR_dom_sf"/>
</dbReference>
<dbReference type="Gene3D" id="3.30.420.340">
    <property type="entry name" value="UvrC, RNAse H endonuclease domain"/>
    <property type="match status" value="1"/>
</dbReference>